<feature type="domain" description="Dihydrodipicolinate reductase N-terminal" evidence="15">
    <location>
        <begin position="4"/>
        <end position="126"/>
    </location>
</feature>
<evidence type="ECO:0000313" key="18">
    <source>
        <dbReference type="Proteomes" id="UP000296144"/>
    </source>
</evidence>
<feature type="binding site" evidence="14">
    <location>
        <begin position="166"/>
        <end position="167"/>
    </location>
    <ligand>
        <name>(S)-2,3,4,5-tetrahydrodipicolinate</name>
        <dbReference type="ChEBI" id="CHEBI:16845"/>
    </ligand>
</feature>
<dbReference type="GO" id="GO:0009089">
    <property type="term" value="P:lysine biosynthetic process via diaminopimelate"/>
    <property type="evidence" value="ECO:0007669"/>
    <property type="project" value="UniProtKB-UniRule"/>
</dbReference>
<dbReference type="EMBL" id="PDKU01000002">
    <property type="protein sequence ID" value="PPI86583.1"/>
    <property type="molecule type" value="Genomic_DNA"/>
</dbReference>
<dbReference type="PROSITE" id="PS01298">
    <property type="entry name" value="DAPB"/>
    <property type="match status" value="1"/>
</dbReference>
<evidence type="ECO:0000256" key="1">
    <source>
        <dbReference type="ARBA" id="ARBA00004496"/>
    </source>
</evidence>
<feature type="binding site" evidence="14">
    <location>
        <begin position="123"/>
        <end position="126"/>
    </location>
    <ligand>
        <name>NAD(+)</name>
        <dbReference type="ChEBI" id="CHEBI:57540"/>
    </ligand>
</feature>
<keyword evidence="4 14" id="KW-0028">Amino-acid biosynthesis</keyword>
<evidence type="ECO:0000256" key="6">
    <source>
        <dbReference type="ARBA" id="ARBA00022915"/>
    </source>
</evidence>
<dbReference type="AlphaFoldDB" id="A0A2P5SW92"/>
<evidence type="ECO:0000256" key="7">
    <source>
        <dbReference type="ARBA" id="ARBA00023002"/>
    </source>
</evidence>
<feature type="active site" description="Proton donor/acceptor" evidence="14">
    <location>
        <position position="156"/>
    </location>
</feature>
<keyword evidence="18" id="KW-1185">Reference proteome</keyword>
<dbReference type="EC" id="1.17.1.8" evidence="11 14"/>
<comment type="caution">
    <text evidence="14">Lacks conserved residue(s) required for the propagation of feature annotation.</text>
</comment>
<comment type="subunit">
    <text evidence="14">Homotetramer.</text>
</comment>
<keyword evidence="3 14" id="KW-0963">Cytoplasm</keyword>
<comment type="function">
    <text evidence="14">Catalyzes the conversion of 4-hydroxy-tetrahydrodipicolinate (HTPA) to tetrahydrodipicolinate.</text>
</comment>
<evidence type="ECO:0000256" key="13">
    <source>
        <dbReference type="ARBA" id="ARBA00049396"/>
    </source>
</evidence>
<evidence type="ECO:0000256" key="5">
    <source>
        <dbReference type="ARBA" id="ARBA00022857"/>
    </source>
</evidence>
<dbReference type="InterPro" id="IPR000846">
    <property type="entry name" value="DapB_N"/>
</dbReference>
<dbReference type="UniPathway" id="UPA00034">
    <property type="reaction ID" value="UER00018"/>
</dbReference>
<dbReference type="HAMAP" id="MF_00102">
    <property type="entry name" value="DapB"/>
    <property type="match status" value="1"/>
</dbReference>
<dbReference type="Gene3D" id="3.30.360.10">
    <property type="entry name" value="Dihydrodipicolinate Reductase, domain 2"/>
    <property type="match status" value="1"/>
</dbReference>
<keyword evidence="7 14" id="KW-0560">Oxidoreductase</keyword>
<evidence type="ECO:0000256" key="2">
    <source>
        <dbReference type="ARBA" id="ARBA00006642"/>
    </source>
</evidence>
<feature type="binding site" evidence="14">
    <location>
        <begin position="99"/>
        <end position="101"/>
    </location>
    <ligand>
        <name>NAD(+)</name>
        <dbReference type="ChEBI" id="CHEBI:57540"/>
    </ligand>
</feature>
<accession>A0A2P5SW92</accession>
<dbReference type="GO" id="GO:0008839">
    <property type="term" value="F:4-hydroxy-tetrahydrodipicolinate reductase"/>
    <property type="evidence" value="ECO:0007669"/>
    <property type="project" value="UniProtKB-UniRule"/>
</dbReference>
<name>A0A2P5SW92_9GAMM</name>
<dbReference type="InterPro" id="IPR036291">
    <property type="entry name" value="NAD(P)-bd_dom_sf"/>
</dbReference>
<dbReference type="OrthoDB" id="9790352at2"/>
<organism evidence="17 18">
    <name type="scientific">Candidatus Pantoea edessiphila</name>
    <dbReference type="NCBI Taxonomy" id="2044610"/>
    <lineage>
        <taxon>Bacteria</taxon>
        <taxon>Pseudomonadati</taxon>
        <taxon>Pseudomonadota</taxon>
        <taxon>Gammaproteobacteria</taxon>
        <taxon>Enterobacterales</taxon>
        <taxon>Erwiniaceae</taxon>
        <taxon>Pantoea</taxon>
    </lineage>
</organism>
<sequence>MNQIRVAIAGAQGRMGRELIKAANKEDINLSSVLVKAGSSMVGCDAGILINSSQINITITDNIHNIIDSFDLLIDFTTPQSTMEYLSLCKQHKKSMVIGTTGFNQKEYKLIDLASKEIAIVLSANFSIGMNVVLKLLEATSKIIGNDSDIEIIEAHHRNKIDAPSGTALSMGKIIANTMHWKFDESAVYKREGIIGKRKEQSIGFSTIRGGDIIGEHKAIFASIGEQIEITHKVSNRMNFALGAIKATKWLKHKKSGLFNMWDVLGLSSL</sequence>
<comment type="caution">
    <text evidence="14">Was originally thought to be a dihydrodipicolinate reductase (DHDPR), catalyzing the conversion of dihydrodipicolinate to tetrahydrodipicolinate. However, it was shown in E.coli that the substrate of the enzymatic reaction is not dihydrodipicolinate (DHDP) but in fact (2S,4S)-4-hydroxy-2,3,4,5-tetrahydrodipicolinic acid (HTPA), the product released by the DapA-catalyzed reaction.</text>
</comment>
<evidence type="ECO:0000256" key="3">
    <source>
        <dbReference type="ARBA" id="ARBA00022490"/>
    </source>
</evidence>
<dbReference type="GO" id="GO:0019877">
    <property type="term" value="P:diaminopimelate biosynthetic process"/>
    <property type="evidence" value="ECO:0007669"/>
    <property type="project" value="UniProtKB-UniRule"/>
</dbReference>
<evidence type="ECO:0000259" key="15">
    <source>
        <dbReference type="Pfam" id="PF01113"/>
    </source>
</evidence>
<dbReference type="SUPFAM" id="SSF51735">
    <property type="entry name" value="NAD(P)-binding Rossmann-fold domains"/>
    <property type="match status" value="1"/>
</dbReference>
<dbReference type="GO" id="GO:0016726">
    <property type="term" value="F:oxidoreductase activity, acting on CH or CH2 groups, NAD or NADP as acceptor"/>
    <property type="evidence" value="ECO:0007669"/>
    <property type="project" value="UniProtKB-UniRule"/>
</dbReference>
<dbReference type="InterPro" id="IPR022664">
    <property type="entry name" value="DapB_N_CS"/>
</dbReference>
<feature type="binding site" evidence="14">
    <location>
        <begin position="10"/>
        <end position="15"/>
    </location>
    <ligand>
        <name>NAD(+)</name>
        <dbReference type="ChEBI" id="CHEBI:57540"/>
    </ligand>
</feature>
<reference evidence="17 18" key="1">
    <citation type="journal article" date="2018" name="Genome Biol. Evol.">
        <title>Cladogenesis and Genomic Streamlining in Extracellular Endosymbionts of Tropical Stink Bugs.</title>
        <authorList>
            <person name="Otero-Bravo A."/>
            <person name="Goffredi S."/>
            <person name="Sabree Z.L."/>
        </authorList>
    </citation>
    <scope>NUCLEOTIDE SEQUENCE [LARGE SCALE GENOMIC DNA]</scope>
    <source>
        <strain evidence="17 18">SoEL</strain>
    </source>
</reference>
<dbReference type="GO" id="GO:0005829">
    <property type="term" value="C:cytosol"/>
    <property type="evidence" value="ECO:0007669"/>
    <property type="project" value="TreeGrafter"/>
</dbReference>
<gene>
    <name evidence="14" type="primary">dapB</name>
    <name evidence="17" type="ORF">CRV10_01930</name>
</gene>
<dbReference type="GO" id="GO:0051287">
    <property type="term" value="F:NAD binding"/>
    <property type="evidence" value="ECO:0007669"/>
    <property type="project" value="UniProtKB-UniRule"/>
</dbReference>
<dbReference type="PANTHER" id="PTHR20836:SF0">
    <property type="entry name" value="4-HYDROXY-TETRAHYDRODIPICOLINATE REDUCTASE 1, CHLOROPLASTIC-RELATED"/>
    <property type="match status" value="1"/>
</dbReference>
<feature type="active site" description="Proton donor" evidence="14">
    <location>
        <position position="160"/>
    </location>
</feature>
<dbReference type="PIRSF" id="PIRSF000161">
    <property type="entry name" value="DHPR"/>
    <property type="match status" value="1"/>
</dbReference>
<evidence type="ECO:0000256" key="10">
    <source>
        <dbReference type="ARBA" id="ARBA00037922"/>
    </source>
</evidence>
<evidence type="ECO:0000256" key="8">
    <source>
        <dbReference type="ARBA" id="ARBA00023027"/>
    </source>
</evidence>
<dbReference type="CDD" id="cd02274">
    <property type="entry name" value="DHDPR_N"/>
    <property type="match status" value="1"/>
</dbReference>
<comment type="catalytic activity">
    <reaction evidence="12 14">
        <text>(S)-2,3,4,5-tetrahydrodipicolinate + NADP(+) + H2O = (2S,4S)-4-hydroxy-2,3,4,5-tetrahydrodipicolinate + NADPH + H(+)</text>
        <dbReference type="Rhea" id="RHEA:35331"/>
        <dbReference type="ChEBI" id="CHEBI:15377"/>
        <dbReference type="ChEBI" id="CHEBI:15378"/>
        <dbReference type="ChEBI" id="CHEBI:16845"/>
        <dbReference type="ChEBI" id="CHEBI:57783"/>
        <dbReference type="ChEBI" id="CHEBI:58349"/>
        <dbReference type="ChEBI" id="CHEBI:67139"/>
        <dbReference type="EC" id="1.17.1.8"/>
    </reaction>
</comment>
<evidence type="ECO:0000256" key="4">
    <source>
        <dbReference type="ARBA" id="ARBA00022605"/>
    </source>
</evidence>
<feature type="binding site" evidence="14">
    <location>
        <position position="157"/>
    </location>
    <ligand>
        <name>(S)-2,3,4,5-tetrahydrodipicolinate</name>
        <dbReference type="ChEBI" id="CHEBI:16845"/>
    </ligand>
</feature>
<evidence type="ECO:0000256" key="12">
    <source>
        <dbReference type="ARBA" id="ARBA00049080"/>
    </source>
</evidence>
<evidence type="ECO:0000256" key="11">
    <source>
        <dbReference type="ARBA" id="ARBA00038983"/>
    </source>
</evidence>
<dbReference type="FunFam" id="3.30.360.10:FF:000004">
    <property type="entry name" value="4-hydroxy-tetrahydrodipicolinate reductase"/>
    <property type="match status" value="1"/>
</dbReference>
<evidence type="ECO:0000313" key="17">
    <source>
        <dbReference type="EMBL" id="PPI86583.1"/>
    </source>
</evidence>
<comment type="caution">
    <text evidence="17">The sequence shown here is derived from an EMBL/GenBank/DDBJ whole genome shotgun (WGS) entry which is preliminary data.</text>
</comment>
<protein>
    <recommendedName>
        <fullName evidence="11 14">4-hydroxy-tetrahydrodipicolinate reductase</fullName>
        <shortName evidence="14">HTPA reductase</shortName>
        <ecNumber evidence="11 14">1.17.1.8</ecNumber>
    </recommendedName>
</protein>
<dbReference type="PANTHER" id="PTHR20836">
    <property type="entry name" value="DIHYDRODIPICOLINATE REDUCTASE"/>
    <property type="match status" value="1"/>
</dbReference>
<comment type="catalytic activity">
    <reaction evidence="13 14">
        <text>(S)-2,3,4,5-tetrahydrodipicolinate + NAD(+) + H2O = (2S,4S)-4-hydroxy-2,3,4,5-tetrahydrodipicolinate + NADH + H(+)</text>
        <dbReference type="Rhea" id="RHEA:35323"/>
        <dbReference type="ChEBI" id="CHEBI:15377"/>
        <dbReference type="ChEBI" id="CHEBI:15378"/>
        <dbReference type="ChEBI" id="CHEBI:16845"/>
        <dbReference type="ChEBI" id="CHEBI:57540"/>
        <dbReference type="ChEBI" id="CHEBI:57945"/>
        <dbReference type="ChEBI" id="CHEBI:67139"/>
        <dbReference type="EC" id="1.17.1.8"/>
    </reaction>
</comment>
<keyword evidence="6 14" id="KW-0220">Diaminopimelate biosynthesis</keyword>
<comment type="pathway">
    <text evidence="10 14">Amino-acid biosynthesis; L-lysine biosynthesis via DAP pathway; (S)-tetrahydrodipicolinate from L-aspartate: step 4/4.</text>
</comment>
<proteinExistence type="inferred from homology"/>
<dbReference type="RefSeq" id="WP_136130157.1">
    <property type="nucleotide sequence ID" value="NZ_PDKU01000002.1"/>
</dbReference>
<dbReference type="NCBIfam" id="TIGR00036">
    <property type="entry name" value="dapB"/>
    <property type="match status" value="1"/>
</dbReference>
<dbReference type="SUPFAM" id="SSF55347">
    <property type="entry name" value="Glyceraldehyde-3-phosphate dehydrogenase-like, C-terminal domain"/>
    <property type="match status" value="1"/>
</dbReference>
<dbReference type="Gene3D" id="3.40.50.720">
    <property type="entry name" value="NAD(P)-binding Rossmann-like Domain"/>
    <property type="match status" value="1"/>
</dbReference>
<dbReference type="Proteomes" id="UP000296144">
    <property type="component" value="Unassembled WGS sequence"/>
</dbReference>
<dbReference type="FunFam" id="3.40.50.720:FF:000048">
    <property type="entry name" value="4-hydroxy-tetrahydrodipicolinate reductase"/>
    <property type="match status" value="1"/>
</dbReference>
<keyword evidence="5 14" id="KW-0521">NADP</keyword>
<dbReference type="InterPro" id="IPR023940">
    <property type="entry name" value="DHDPR_bac"/>
</dbReference>
<feature type="domain" description="Dihydrodipicolinate reductase C-terminal" evidence="16">
    <location>
        <begin position="129"/>
        <end position="265"/>
    </location>
</feature>
<dbReference type="GO" id="GO:0050661">
    <property type="term" value="F:NADP binding"/>
    <property type="evidence" value="ECO:0007669"/>
    <property type="project" value="UniProtKB-UniRule"/>
</dbReference>
<dbReference type="Pfam" id="PF05173">
    <property type="entry name" value="DapB_C"/>
    <property type="match status" value="1"/>
</dbReference>
<evidence type="ECO:0000259" key="16">
    <source>
        <dbReference type="Pfam" id="PF05173"/>
    </source>
</evidence>
<evidence type="ECO:0000256" key="9">
    <source>
        <dbReference type="ARBA" id="ARBA00023154"/>
    </source>
</evidence>
<keyword evidence="8 14" id="KW-0520">NAD</keyword>
<dbReference type="InterPro" id="IPR022663">
    <property type="entry name" value="DapB_C"/>
</dbReference>
<dbReference type="Pfam" id="PF01113">
    <property type="entry name" value="DapB_N"/>
    <property type="match status" value="1"/>
</dbReference>
<comment type="subcellular location">
    <subcellularLocation>
        <location evidence="1 14">Cytoplasm</location>
    </subcellularLocation>
</comment>
<evidence type="ECO:0000256" key="14">
    <source>
        <dbReference type="HAMAP-Rule" id="MF_00102"/>
    </source>
</evidence>
<keyword evidence="9 14" id="KW-0457">Lysine biosynthesis</keyword>
<comment type="similarity">
    <text evidence="2 14">Belongs to the DapB family.</text>
</comment>